<dbReference type="Pfam" id="PF23549">
    <property type="entry name" value="Zn_ribbon_GRF_2"/>
    <property type="match status" value="1"/>
</dbReference>
<gene>
    <name evidence="2" type="ORF">VM1G_08057</name>
</gene>
<dbReference type="EMBL" id="CM003105">
    <property type="protein sequence ID" value="KUI71890.1"/>
    <property type="molecule type" value="Genomic_DNA"/>
</dbReference>
<dbReference type="SMR" id="A0A194W741"/>
<dbReference type="OrthoDB" id="4469945at2759"/>
<dbReference type="AlphaFoldDB" id="A0A194W741"/>
<dbReference type="Proteomes" id="UP000078559">
    <property type="component" value="Chromosome 8"/>
</dbReference>
<feature type="domain" description="GRF-like zinc ribbon" evidence="1">
    <location>
        <begin position="18"/>
        <end position="65"/>
    </location>
</feature>
<name>A0A194W741_CYTMA</name>
<evidence type="ECO:0000313" key="2">
    <source>
        <dbReference type="EMBL" id="KUI71890.1"/>
    </source>
</evidence>
<evidence type="ECO:0000313" key="3">
    <source>
        <dbReference type="Proteomes" id="UP000078559"/>
    </source>
</evidence>
<evidence type="ECO:0000259" key="1">
    <source>
        <dbReference type="Pfam" id="PF23549"/>
    </source>
</evidence>
<reference evidence="2" key="1">
    <citation type="submission" date="2014-12" db="EMBL/GenBank/DDBJ databases">
        <title>Genome Sequence of Valsa Canker Pathogens Uncovers a Specific Adaption of Colonization on Woody Bark.</title>
        <authorList>
            <person name="Yin Z."/>
            <person name="Liu H."/>
            <person name="Gao X."/>
            <person name="Li Z."/>
            <person name="Song N."/>
            <person name="Ke X."/>
            <person name="Dai Q."/>
            <person name="Wu Y."/>
            <person name="Sun Y."/>
            <person name="Xu J.-R."/>
            <person name="Kang Z.K."/>
            <person name="Wang L."/>
            <person name="Huang L."/>
        </authorList>
    </citation>
    <scope>NUCLEOTIDE SEQUENCE [LARGE SCALE GENOMIC DNA]</scope>
    <source>
        <strain evidence="2">03-8</strain>
    </source>
</reference>
<organism evidence="2 3">
    <name type="scientific">Cytospora mali</name>
    <name type="common">Apple Valsa canker fungus</name>
    <name type="synonym">Valsa mali</name>
    <dbReference type="NCBI Taxonomy" id="578113"/>
    <lineage>
        <taxon>Eukaryota</taxon>
        <taxon>Fungi</taxon>
        <taxon>Dikarya</taxon>
        <taxon>Ascomycota</taxon>
        <taxon>Pezizomycotina</taxon>
        <taxon>Sordariomycetes</taxon>
        <taxon>Sordariomycetidae</taxon>
        <taxon>Diaporthales</taxon>
        <taxon>Cytosporaceae</taxon>
        <taxon>Cytospora</taxon>
    </lineage>
</organism>
<proteinExistence type="predicted"/>
<sequence>MFTIIDPVRANQGTHPQQPRCKNCNQPAVLHVTSPCNPNGNAGRPYFVCPTCPGDKRWVSWADTRGIHFDNPMCNCGLPSRLGRIGWAKGVKSGRGFWSCGTGTCDYYSEDRNGEPGTSPEGFRPRICY</sequence>
<dbReference type="InterPro" id="IPR056444">
    <property type="entry name" value="Zn_ribbon_GRF_2"/>
</dbReference>
<protein>
    <recommendedName>
        <fullName evidence="1">GRF-like zinc ribbon domain-containing protein</fullName>
    </recommendedName>
</protein>
<keyword evidence="3" id="KW-1185">Reference proteome</keyword>
<accession>A0A194W741</accession>